<keyword evidence="5 7" id="KW-0472">Membrane</keyword>
<accession>A0AAF1BI31</accession>
<feature type="transmembrane region" description="Helical" evidence="7">
    <location>
        <begin position="386"/>
        <end position="406"/>
    </location>
</feature>
<keyword evidence="9" id="KW-1185">Reference proteome</keyword>
<dbReference type="InterPro" id="IPR036259">
    <property type="entry name" value="MFS_trans_sf"/>
</dbReference>
<keyword evidence="2" id="KW-0813">Transport</keyword>
<evidence type="ECO:0000256" key="2">
    <source>
        <dbReference type="ARBA" id="ARBA00022448"/>
    </source>
</evidence>
<evidence type="ECO:0000313" key="9">
    <source>
        <dbReference type="Proteomes" id="UP000827549"/>
    </source>
</evidence>
<comment type="subcellular location">
    <subcellularLocation>
        <location evidence="1">Membrane</location>
        <topology evidence="1">Multi-pass membrane protein</topology>
    </subcellularLocation>
</comment>
<dbReference type="EMBL" id="CP086715">
    <property type="protein sequence ID" value="WOO78300.1"/>
    <property type="molecule type" value="Genomic_DNA"/>
</dbReference>
<dbReference type="InterPro" id="IPR011701">
    <property type="entry name" value="MFS"/>
</dbReference>
<feature type="transmembrane region" description="Helical" evidence="7">
    <location>
        <begin position="208"/>
        <end position="228"/>
    </location>
</feature>
<feature type="transmembrane region" description="Helical" evidence="7">
    <location>
        <begin position="240"/>
        <end position="260"/>
    </location>
</feature>
<dbReference type="RefSeq" id="XP_062624332.1">
    <property type="nucleotide sequence ID" value="XM_062768348.1"/>
</dbReference>
<keyword evidence="4 7" id="KW-1133">Transmembrane helix</keyword>
<dbReference type="GeneID" id="87805103"/>
<name>A0AAF1BI31_9TREE</name>
<dbReference type="Gene3D" id="1.20.1250.20">
    <property type="entry name" value="MFS general substrate transporter like domains"/>
    <property type="match status" value="2"/>
</dbReference>
<dbReference type="Pfam" id="PF07690">
    <property type="entry name" value="MFS_1"/>
    <property type="match status" value="1"/>
</dbReference>
<feature type="region of interest" description="Disordered" evidence="6">
    <location>
        <begin position="1"/>
        <end position="35"/>
    </location>
</feature>
<dbReference type="SUPFAM" id="SSF103473">
    <property type="entry name" value="MFS general substrate transporter"/>
    <property type="match status" value="1"/>
</dbReference>
<keyword evidence="3 7" id="KW-0812">Transmembrane</keyword>
<evidence type="ECO:0000313" key="8">
    <source>
        <dbReference type="EMBL" id="WOO78300.1"/>
    </source>
</evidence>
<reference evidence="8" key="1">
    <citation type="submission" date="2023-10" db="EMBL/GenBank/DDBJ databases">
        <authorList>
            <person name="Noh H."/>
        </authorList>
    </citation>
    <scope>NUCLEOTIDE SEQUENCE</scope>
    <source>
        <strain evidence="8">DUCC4014</strain>
    </source>
</reference>
<proteinExistence type="predicted"/>
<evidence type="ECO:0000256" key="7">
    <source>
        <dbReference type="SAM" id="Phobius"/>
    </source>
</evidence>
<feature type="transmembrane region" description="Helical" evidence="7">
    <location>
        <begin position="482"/>
        <end position="503"/>
    </location>
</feature>
<protein>
    <submittedName>
        <fullName evidence="8">Purtative transporter</fullName>
    </submittedName>
</protein>
<gene>
    <name evidence="8" type="primary">YIL166C_6</name>
    <name evidence="8" type="ORF">LOC62_02G001850</name>
</gene>
<dbReference type="FunFam" id="1.20.1250.20:FF:000106">
    <property type="entry name" value="MFS transporter, putative"/>
    <property type="match status" value="1"/>
</dbReference>
<dbReference type="PANTHER" id="PTHR43791">
    <property type="entry name" value="PERMEASE-RELATED"/>
    <property type="match status" value="1"/>
</dbReference>
<feature type="transmembrane region" description="Helical" evidence="7">
    <location>
        <begin position="418"/>
        <end position="439"/>
    </location>
</feature>
<evidence type="ECO:0000256" key="3">
    <source>
        <dbReference type="ARBA" id="ARBA00022692"/>
    </source>
</evidence>
<feature type="transmembrane region" description="Helical" evidence="7">
    <location>
        <begin position="323"/>
        <end position="343"/>
    </location>
</feature>
<evidence type="ECO:0000256" key="4">
    <source>
        <dbReference type="ARBA" id="ARBA00022989"/>
    </source>
</evidence>
<dbReference type="GO" id="GO:0022857">
    <property type="term" value="F:transmembrane transporter activity"/>
    <property type="evidence" value="ECO:0007669"/>
    <property type="project" value="InterPro"/>
</dbReference>
<evidence type="ECO:0000256" key="6">
    <source>
        <dbReference type="SAM" id="MobiDB-lite"/>
    </source>
</evidence>
<dbReference type="AlphaFoldDB" id="A0AAF1BI31"/>
<dbReference type="GO" id="GO:0016020">
    <property type="term" value="C:membrane"/>
    <property type="evidence" value="ECO:0007669"/>
    <property type="project" value="UniProtKB-SubCell"/>
</dbReference>
<feature type="transmembrane region" description="Helical" evidence="7">
    <location>
        <begin position="451"/>
        <end position="470"/>
    </location>
</feature>
<dbReference type="Proteomes" id="UP000827549">
    <property type="component" value="Chromosome 2"/>
</dbReference>
<dbReference type="PANTHER" id="PTHR43791:SF65">
    <property type="entry name" value="MAJOR FACILITATOR SUPERFAMILY (MFS) PROFILE DOMAIN-CONTAINING PROTEIN-RELATED"/>
    <property type="match status" value="1"/>
</dbReference>
<evidence type="ECO:0000256" key="1">
    <source>
        <dbReference type="ARBA" id="ARBA00004141"/>
    </source>
</evidence>
<sequence>MSVPIALDTKGHTQPPPDTFEEKDDEEKALPSPTSKASILPWAHYTPPSTYESAHRWDPEFTWTDDEERKLYRRLDLRVTLFACICFGALCLDRSNIGNATSDNFLKDLHMTTADYNLGQTIFYISFLLAEIPSQLVSKKLGSDVWIPIQMMAWSAVTLGQRWLVGRSGFFATRALLGLFEGGFIADTVLYLSYYFTAAELTIRLSWFYVALTTTGIVGSFLAAGLLQLCHHTSWTGWQFLFLIEGILTFLIGAFAFFYLPPGPTQTAGGFLGVRGNGWFTEHEEKIIVNKVLRDDPTKSDMHNREGLSLLQIWRAFADWDLLPMYLVGFLFNMPIATVTQYFSLTLKSLGYTTFQTNMLQIPYQVLHIANNLTLSYTSRRVRERFLIGSIGSTCLLVLFTALVTIPDSTSKWAKWALLSLIMGAPFCHPIMVSTISANSGSVRTRTVSSAVYNAAGQLGTIVASNIYQPHDAPFYHRGNRALIGFVVANLIAMWFCKAYYVWRNRQKERTWDAMSDEERERYLANAKDLGNKSLDFRFVH</sequence>
<organism evidence="8 9">
    <name type="scientific">Vanrija pseudolonga</name>
    <dbReference type="NCBI Taxonomy" id="143232"/>
    <lineage>
        <taxon>Eukaryota</taxon>
        <taxon>Fungi</taxon>
        <taxon>Dikarya</taxon>
        <taxon>Basidiomycota</taxon>
        <taxon>Agaricomycotina</taxon>
        <taxon>Tremellomycetes</taxon>
        <taxon>Trichosporonales</taxon>
        <taxon>Trichosporonaceae</taxon>
        <taxon>Vanrija</taxon>
    </lineage>
</organism>
<evidence type="ECO:0000256" key="5">
    <source>
        <dbReference type="ARBA" id="ARBA00023136"/>
    </source>
</evidence>